<reference evidence="1" key="1">
    <citation type="submission" date="2022-12" db="EMBL/GenBank/DDBJ databases">
        <authorList>
            <person name="Petersen C."/>
        </authorList>
    </citation>
    <scope>NUCLEOTIDE SEQUENCE</scope>
    <source>
        <strain evidence="1">IBT 3081</strain>
    </source>
</reference>
<reference evidence="1" key="2">
    <citation type="journal article" date="2023" name="IMA Fungus">
        <title>Comparative genomic study of the Penicillium genus elucidates a diverse pangenome and 15 lateral gene transfer events.</title>
        <authorList>
            <person name="Petersen C."/>
            <person name="Sorensen T."/>
            <person name="Nielsen M.R."/>
            <person name="Sondergaard T.E."/>
            <person name="Sorensen J.L."/>
            <person name="Fitzpatrick D.A."/>
            <person name="Frisvad J.C."/>
            <person name="Nielsen K.L."/>
        </authorList>
    </citation>
    <scope>NUCLEOTIDE SEQUENCE</scope>
    <source>
        <strain evidence="1">IBT 3081</strain>
    </source>
</reference>
<dbReference type="EMBL" id="JAPZBT010000006">
    <property type="protein sequence ID" value="KAJ5355865.1"/>
    <property type="molecule type" value="Genomic_DNA"/>
</dbReference>
<dbReference type="OrthoDB" id="4329476at2759"/>
<protein>
    <submittedName>
        <fullName evidence="1">Uncharacterized protein</fullName>
    </submittedName>
</protein>
<comment type="caution">
    <text evidence="1">The sequence shown here is derived from an EMBL/GenBank/DDBJ whole genome shotgun (WGS) entry which is preliminary data.</text>
</comment>
<proteinExistence type="predicted"/>
<dbReference type="Proteomes" id="UP001147752">
    <property type="component" value="Unassembled WGS sequence"/>
</dbReference>
<evidence type="ECO:0000313" key="2">
    <source>
        <dbReference type="Proteomes" id="UP001147752"/>
    </source>
</evidence>
<evidence type="ECO:0000313" key="1">
    <source>
        <dbReference type="EMBL" id="KAJ5355865.1"/>
    </source>
</evidence>
<accession>A0A9W9R8V9</accession>
<sequence>MAKPSTVDAIKGLMAELKDLVKDIATLDAEMTTAGPHKQIMLYKQRMGKTSRMDSLVKQIECKIDVMDVHCKKTMTRRLRDILKVRGCGIEVSNSTKVPKHGDEESLGWKAI</sequence>
<gene>
    <name evidence="1" type="ORF">N7517_010474</name>
</gene>
<dbReference type="GeneID" id="81467380"/>
<name>A0A9W9R8V9_9EURO</name>
<dbReference type="AlphaFoldDB" id="A0A9W9R8V9"/>
<dbReference type="RefSeq" id="XP_056574012.1">
    <property type="nucleotide sequence ID" value="XM_056728197.1"/>
</dbReference>
<keyword evidence="2" id="KW-1185">Reference proteome</keyword>
<organism evidence="1 2">
    <name type="scientific">Penicillium concentricum</name>
    <dbReference type="NCBI Taxonomy" id="293559"/>
    <lineage>
        <taxon>Eukaryota</taxon>
        <taxon>Fungi</taxon>
        <taxon>Dikarya</taxon>
        <taxon>Ascomycota</taxon>
        <taxon>Pezizomycotina</taxon>
        <taxon>Eurotiomycetes</taxon>
        <taxon>Eurotiomycetidae</taxon>
        <taxon>Eurotiales</taxon>
        <taxon>Aspergillaceae</taxon>
        <taxon>Penicillium</taxon>
    </lineage>
</organism>